<evidence type="ECO:0000313" key="4">
    <source>
        <dbReference type="Proteomes" id="UP000188268"/>
    </source>
</evidence>
<feature type="compositionally biased region" description="Basic and acidic residues" evidence="1">
    <location>
        <begin position="81"/>
        <end position="90"/>
    </location>
</feature>
<comment type="caution">
    <text evidence="3">The sequence shown here is derived from an EMBL/GenBank/DDBJ whole genome shotgun (WGS) entry which is preliminary data.</text>
</comment>
<protein>
    <submittedName>
        <fullName evidence="3">Pathogenic type III effector avirulence factor Avr cleavage site</fullName>
    </submittedName>
</protein>
<dbReference type="AlphaFoldDB" id="A0A1R3I2Q4"/>
<organism evidence="3 4">
    <name type="scientific">Corchorus capsularis</name>
    <name type="common">Jute</name>
    <dbReference type="NCBI Taxonomy" id="210143"/>
    <lineage>
        <taxon>Eukaryota</taxon>
        <taxon>Viridiplantae</taxon>
        <taxon>Streptophyta</taxon>
        <taxon>Embryophyta</taxon>
        <taxon>Tracheophyta</taxon>
        <taxon>Spermatophyta</taxon>
        <taxon>Magnoliopsida</taxon>
        <taxon>eudicotyledons</taxon>
        <taxon>Gunneridae</taxon>
        <taxon>Pentapetalae</taxon>
        <taxon>rosids</taxon>
        <taxon>malvids</taxon>
        <taxon>Malvales</taxon>
        <taxon>Malvaceae</taxon>
        <taxon>Grewioideae</taxon>
        <taxon>Apeibeae</taxon>
        <taxon>Corchorus</taxon>
    </lineage>
</organism>
<dbReference type="Proteomes" id="UP000188268">
    <property type="component" value="Unassembled WGS sequence"/>
</dbReference>
<keyword evidence="4" id="KW-1185">Reference proteome</keyword>
<dbReference type="InterPro" id="IPR008700">
    <property type="entry name" value="TypeIII_avirulence_cleave"/>
</dbReference>
<name>A0A1R3I2Q4_COCAP</name>
<dbReference type="GO" id="GO:0005886">
    <property type="term" value="C:plasma membrane"/>
    <property type="evidence" value="ECO:0007669"/>
    <property type="project" value="TreeGrafter"/>
</dbReference>
<feature type="compositionally biased region" description="Basic and acidic residues" evidence="1">
    <location>
        <begin position="63"/>
        <end position="72"/>
    </location>
</feature>
<feature type="domain" description="RIN4 pathogenic type III effector avirulence factor Avr cleavage site" evidence="2">
    <location>
        <begin position="55"/>
        <end position="88"/>
    </location>
</feature>
<dbReference type="InterPro" id="IPR040387">
    <property type="entry name" value="RIN4/NOI4"/>
</dbReference>
<dbReference type="PANTHER" id="PTHR33159:SF101">
    <property type="entry name" value="OS04G0379600 PROTEIN"/>
    <property type="match status" value="1"/>
</dbReference>
<reference evidence="3 4" key="1">
    <citation type="submission" date="2013-09" db="EMBL/GenBank/DDBJ databases">
        <title>Corchorus capsularis genome sequencing.</title>
        <authorList>
            <person name="Alam M."/>
            <person name="Haque M.S."/>
            <person name="Islam M.S."/>
            <person name="Emdad E.M."/>
            <person name="Islam M.M."/>
            <person name="Ahmed B."/>
            <person name="Halim A."/>
            <person name="Hossen Q.M.M."/>
            <person name="Hossain M.Z."/>
            <person name="Ahmed R."/>
            <person name="Khan M.M."/>
            <person name="Islam R."/>
            <person name="Rashid M.M."/>
            <person name="Khan S.A."/>
            <person name="Rahman M.S."/>
            <person name="Alam M."/>
        </authorList>
    </citation>
    <scope>NUCLEOTIDE SEQUENCE [LARGE SCALE GENOMIC DNA]</scope>
    <source>
        <strain evidence="4">cv. CVL-1</strain>
        <tissue evidence="3">Whole seedling</tissue>
    </source>
</reference>
<feature type="compositionally biased region" description="Low complexity" evidence="1">
    <location>
        <begin position="25"/>
        <end position="51"/>
    </location>
</feature>
<evidence type="ECO:0000313" key="3">
    <source>
        <dbReference type="EMBL" id="OMO76862.1"/>
    </source>
</evidence>
<feature type="region of interest" description="Disordered" evidence="1">
    <location>
        <begin position="21"/>
        <end position="107"/>
    </location>
</feature>
<dbReference type="EMBL" id="AWWV01010840">
    <property type="protein sequence ID" value="OMO76862.1"/>
    <property type="molecule type" value="Genomic_DNA"/>
</dbReference>
<evidence type="ECO:0000256" key="1">
    <source>
        <dbReference type="SAM" id="MobiDB-lite"/>
    </source>
</evidence>
<gene>
    <name evidence="3" type="ORF">CCACVL1_15321</name>
</gene>
<proteinExistence type="predicted"/>
<dbReference type="Gramene" id="OMO76862">
    <property type="protein sequence ID" value="OMO76862"/>
    <property type="gene ID" value="CCACVL1_15321"/>
</dbReference>
<dbReference type="Pfam" id="PF05627">
    <property type="entry name" value="AvrRpt-cleavage"/>
    <property type="match status" value="1"/>
</dbReference>
<accession>A0A1R3I2Q4</accession>
<dbReference type="PANTHER" id="PTHR33159">
    <property type="entry name" value="RPM1-INTERACTING PROTEIN 4 (RIN4) FAMILY PROTEIN"/>
    <property type="match status" value="1"/>
</dbReference>
<evidence type="ECO:0000259" key="2">
    <source>
        <dbReference type="Pfam" id="PF05627"/>
    </source>
</evidence>
<sequence length="124" mass="13875">MASISALQCMSGGNCRLQLVQAPESSSSSKTTWFRGSSSSSSIGSWKSSKSMENKTTPLPKFGDWDKSDSRSSENITQQFDRYKEERREQSLTLSRPPPNNPPTSYQSASFWSKIFCCVFPRAE</sequence>